<dbReference type="InterPro" id="IPR016450">
    <property type="entry name" value="UCP005522"/>
</dbReference>
<dbReference type="Gene3D" id="3.30.1490.270">
    <property type="match status" value="1"/>
</dbReference>
<name>A0ABX0JFC6_9BACL</name>
<evidence type="ECO:0000259" key="1">
    <source>
        <dbReference type="Pfam" id="PF14403"/>
    </source>
</evidence>
<keyword evidence="3" id="KW-1185">Reference proteome</keyword>
<feature type="domain" description="Circularly permuted ATP-grasp type 2" evidence="1">
    <location>
        <begin position="77"/>
        <end position="456"/>
    </location>
</feature>
<dbReference type="InterPro" id="IPR051680">
    <property type="entry name" value="ATP-dep_Glu-Cys_Ligase-2"/>
</dbReference>
<evidence type="ECO:0000313" key="2">
    <source>
        <dbReference type="EMBL" id="NHN33964.1"/>
    </source>
</evidence>
<dbReference type="PANTHER" id="PTHR34595">
    <property type="entry name" value="BLR5612 PROTEIN"/>
    <property type="match status" value="1"/>
</dbReference>
<dbReference type="RefSeq" id="WP_166154451.1">
    <property type="nucleotide sequence ID" value="NZ_JAAOIW010000015.1"/>
</dbReference>
<dbReference type="PANTHER" id="PTHR34595:SF7">
    <property type="entry name" value="SLL1039 PROTEIN"/>
    <property type="match status" value="1"/>
</dbReference>
<dbReference type="SUPFAM" id="SSF56059">
    <property type="entry name" value="Glutathione synthetase ATP-binding domain-like"/>
    <property type="match status" value="1"/>
</dbReference>
<dbReference type="Gene3D" id="3.40.50.11290">
    <property type="match status" value="1"/>
</dbReference>
<reference evidence="2" key="1">
    <citation type="submission" date="2020-03" db="EMBL/GenBank/DDBJ databases">
        <title>Draft sequencing of Paenibacilllus sp. S3N08.</title>
        <authorList>
            <person name="Kim D.-U."/>
        </authorList>
    </citation>
    <scope>NUCLEOTIDE SEQUENCE</scope>
    <source>
        <strain evidence="2">S3N08</strain>
    </source>
</reference>
<dbReference type="Proteomes" id="UP001165962">
    <property type="component" value="Unassembled WGS sequence"/>
</dbReference>
<protein>
    <submittedName>
        <fullName evidence="2">Circularly permuted type 2 ATP-grasp protein</fullName>
    </submittedName>
</protein>
<dbReference type="PIRSF" id="PIRSF005522">
    <property type="entry name" value="UCP005522"/>
    <property type="match status" value="1"/>
</dbReference>
<accession>A0ABX0JFC6</accession>
<dbReference type="EMBL" id="JAAOIW010000015">
    <property type="protein sequence ID" value="NHN33964.1"/>
    <property type="molecule type" value="Genomic_DNA"/>
</dbReference>
<proteinExistence type="predicted"/>
<dbReference type="InterPro" id="IPR025841">
    <property type="entry name" value="CP_ATPgrasp_2"/>
</dbReference>
<evidence type="ECO:0000313" key="3">
    <source>
        <dbReference type="Proteomes" id="UP001165962"/>
    </source>
</evidence>
<sequence>MFKPYKTEPFFDEMLDSNGLPREHYEAFHQMLQQFSDEELKEKHETAQLSFLRQGITFTVYSDNVGIERTMPFDFIPVIIPPKEWSKIEQGMIQRTEALNQFLEDIYGDQQILQEGIIPRELVEQNPYYYHHQVKGIDIPLKNHIFLAGIDLIRDESGEYHVLEDNLRNPSGISYVFQNRYVMRQVYPEFFNKHSIHSLEHQLSYLHEAVLSHAPNTMKKGTEPTAVLLTPGMFNSAYYDHVFLAQQMNLQLVEGRDLEVRDHVVYMKTIKGLTRVDIIYRRIDDDFLDPKAFREDSTLGVPGLLQAYRRGNVAILNGIGNGVADDKAMYAYVPDMIRYYLKEEPIIPNVTTYRLQDPEQRKWVLERLDQLVVKNVGASGGYDMLIGPHASAEEIEIFRKKIISEPHQYIAQPTIKLSRAPAFQDNRFYPCHVDLRVYVMRGKETHVLPGGLSRVALKDGSLVVNSSQGGGGKDTWVIRSGGSDA</sequence>
<gene>
    <name evidence="2" type="ORF">G9U52_29525</name>
</gene>
<organism evidence="2 3">
    <name type="scientific">Paenibacillus agricola</name>
    <dbReference type="NCBI Taxonomy" id="2716264"/>
    <lineage>
        <taxon>Bacteria</taxon>
        <taxon>Bacillati</taxon>
        <taxon>Bacillota</taxon>
        <taxon>Bacilli</taxon>
        <taxon>Bacillales</taxon>
        <taxon>Paenibacillaceae</taxon>
        <taxon>Paenibacillus</taxon>
    </lineage>
</organism>
<comment type="caution">
    <text evidence="2">The sequence shown here is derived from an EMBL/GenBank/DDBJ whole genome shotgun (WGS) entry which is preliminary data.</text>
</comment>
<dbReference type="Pfam" id="PF14403">
    <property type="entry name" value="CP_ATPgrasp_2"/>
    <property type="match status" value="1"/>
</dbReference>